<evidence type="ECO:0000256" key="1">
    <source>
        <dbReference type="SAM" id="MobiDB-lite"/>
    </source>
</evidence>
<dbReference type="AlphaFoldDB" id="A0A4P8XGL5"/>
<dbReference type="InterPro" id="IPR025424">
    <property type="entry name" value="YrhK_domain"/>
</dbReference>
<evidence type="ECO:0000259" key="3">
    <source>
        <dbReference type="Pfam" id="PF14145"/>
    </source>
</evidence>
<protein>
    <recommendedName>
        <fullName evidence="3">YrhK domain-containing protein</fullName>
    </recommendedName>
</protein>
<sequence length="124" mass="14095">MQQDNKLNPRGAGSHSADAHHIPPMRARMKRRLAEAARRKRRITVTNRYETGMVLSEIVTGFFFIAGSISMFYTDTDIPVVLYLVGSIMMLLRSGLRVSYWFRLKELQQKGHDEGAPNGAGWSR</sequence>
<evidence type="ECO:0000313" key="5">
    <source>
        <dbReference type="Proteomes" id="UP000300879"/>
    </source>
</evidence>
<evidence type="ECO:0000313" key="4">
    <source>
        <dbReference type="EMBL" id="QCT01455.1"/>
    </source>
</evidence>
<gene>
    <name evidence="4" type="ORF">E6C60_0734</name>
</gene>
<accession>A0A4P8XGL5</accession>
<feature type="transmembrane region" description="Helical" evidence="2">
    <location>
        <begin position="49"/>
        <end position="74"/>
    </location>
</feature>
<keyword evidence="2" id="KW-0472">Membrane</keyword>
<dbReference type="Proteomes" id="UP000300879">
    <property type="component" value="Chromosome"/>
</dbReference>
<dbReference type="KEGG" id="palo:E6C60_0734"/>
<keyword evidence="5" id="KW-1185">Reference proteome</keyword>
<dbReference type="EMBL" id="CP040396">
    <property type="protein sequence ID" value="QCT01455.1"/>
    <property type="molecule type" value="Genomic_DNA"/>
</dbReference>
<keyword evidence="2" id="KW-1133">Transmembrane helix</keyword>
<keyword evidence="2" id="KW-0812">Transmembrane</keyword>
<organism evidence="4 5">
    <name type="scientific">Paenibacillus algicola</name>
    <dbReference type="NCBI Taxonomy" id="2565926"/>
    <lineage>
        <taxon>Bacteria</taxon>
        <taxon>Bacillati</taxon>
        <taxon>Bacillota</taxon>
        <taxon>Bacilli</taxon>
        <taxon>Bacillales</taxon>
        <taxon>Paenibacillaceae</taxon>
        <taxon>Paenibacillus</taxon>
    </lineage>
</organism>
<feature type="transmembrane region" description="Helical" evidence="2">
    <location>
        <begin position="80"/>
        <end position="102"/>
    </location>
</feature>
<reference evidence="4 5" key="1">
    <citation type="submission" date="2019-05" db="EMBL/GenBank/DDBJ databases">
        <authorList>
            <person name="Chen C."/>
        </authorList>
    </citation>
    <scope>NUCLEOTIDE SEQUENCE [LARGE SCALE GENOMIC DNA]</scope>
    <source>
        <strain evidence="4 5">HB172198</strain>
    </source>
</reference>
<proteinExistence type="predicted"/>
<dbReference type="Pfam" id="PF14145">
    <property type="entry name" value="YrhK"/>
    <property type="match status" value="1"/>
</dbReference>
<dbReference type="RefSeq" id="WP_138224588.1">
    <property type="nucleotide sequence ID" value="NZ_CP040396.1"/>
</dbReference>
<feature type="region of interest" description="Disordered" evidence="1">
    <location>
        <begin position="1"/>
        <end position="24"/>
    </location>
</feature>
<feature type="domain" description="YrhK" evidence="3">
    <location>
        <begin position="47"/>
        <end position="98"/>
    </location>
</feature>
<dbReference type="OrthoDB" id="2618207at2"/>
<name>A0A4P8XGL5_9BACL</name>
<evidence type="ECO:0000256" key="2">
    <source>
        <dbReference type="SAM" id="Phobius"/>
    </source>
</evidence>